<feature type="compositionally biased region" description="Basic and acidic residues" evidence="1">
    <location>
        <begin position="12"/>
        <end position="22"/>
    </location>
</feature>
<feature type="region of interest" description="Disordered" evidence="1">
    <location>
        <begin position="1"/>
        <end position="51"/>
    </location>
</feature>
<protein>
    <submittedName>
        <fullName evidence="2">Uncharacterized protein</fullName>
    </submittedName>
</protein>
<dbReference type="Proteomes" id="UP000008068">
    <property type="component" value="Unassembled WGS sequence"/>
</dbReference>
<sequence length="51" mass="5916">MYAEQQYNFSKSRQDQLKKASIDKLNSGDQLHPKDSLNTAPPKDYPFKSKK</sequence>
<gene>
    <name evidence="2" type="ORF">CAEBREN_03912</name>
</gene>
<keyword evidence="3" id="KW-1185">Reference proteome</keyword>
<name>G0MC65_CAEBE</name>
<evidence type="ECO:0000256" key="1">
    <source>
        <dbReference type="SAM" id="MobiDB-lite"/>
    </source>
</evidence>
<dbReference type="HOGENOM" id="CLU_3108381_0_0_1"/>
<organism evidence="3">
    <name type="scientific">Caenorhabditis brenneri</name>
    <name type="common">Nematode worm</name>
    <dbReference type="NCBI Taxonomy" id="135651"/>
    <lineage>
        <taxon>Eukaryota</taxon>
        <taxon>Metazoa</taxon>
        <taxon>Ecdysozoa</taxon>
        <taxon>Nematoda</taxon>
        <taxon>Chromadorea</taxon>
        <taxon>Rhabditida</taxon>
        <taxon>Rhabditina</taxon>
        <taxon>Rhabditomorpha</taxon>
        <taxon>Rhabditoidea</taxon>
        <taxon>Rhabditidae</taxon>
        <taxon>Peloderinae</taxon>
        <taxon>Caenorhabditis</taxon>
    </lineage>
</organism>
<evidence type="ECO:0000313" key="2">
    <source>
        <dbReference type="EMBL" id="EGT45809.1"/>
    </source>
</evidence>
<proteinExistence type="predicted"/>
<reference evidence="3" key="1">
    <citation type="submission" date="2011-07" db="EMBL/GenBank/DDBJ databases">
        <authorList>
            <consortium name="Caenorhabditis brenneri Sequencing and Analysis Consortium"/>
            <person name="Wilson R.K."/>
        </authorList>
    </citation>
    <scope>NUCLEOTIDE SEQUENCE [LARGE SCALE GENOMIC DNA]</scope>
    <source>
        <strain evidence="3">PB2801</strain>
    </source>
</reference>
<accession>G0MC65</accession>
<feature type="compositionally biased region" description="Polar residues" evidence="1">
    <location>
        <begin position="1"/>
        <end position="11"/>
    </location>
</feature>
<evidence type="ECO:0000313" key="3">
    <source>
        <dbReference type="Proteomes" id="UP000008068"/>
    </source>
</evidence>
<dbReference type="EMBL" id="GL379789">
    <property type="protein sequence ID" value="EGT45809.1"/>
    <property type="molecule type" value="Genomic_DNA"/>
</dbReference>
<dbReference type="InParanoid" id="G0MC65"/>
<dbReference type="AlphaFoldDB" id="G0MC65"/>